<dbReference type="eggNOG" id="COG1413">
    <property type="taxonomic scope" value="Bacteria"/>
</dbReference>
<dbReference type="OrthoDB" id="9134742at2"/>
<protein>
    <recommendedName>
        <fullName evidence="3">HEAT repeat-containing protein</fullName>
    </recommendedName>
</protein>
<dbReference type="Gene3D" id="1.25.10.10">
    <property type="entry name" value="Leucine-rich Repeat Variant"/>
    <property type="match status" value="1"/>
</dbReference>
<dbReference type="KEGG" id="cgy:CGLY_13580"/>
<proteinExistence type="predicted"/>
<dbReference type="SUPFAM" id="SSF48371">
    <property type="entry name" value="ARM repeat"/>
    <property type="match status" value="1"/>
</dbReference>
<dbReference type="Proteomes" id="UP000023703">
    <property type="component" value="Chromosome"/>
</dbReference>
<gene>
    <name evidence="1" type="ORF">CGLY_13580</name>
</gene>
<accession>X5EEW5</accession>
<organism evidence="1 2">
    <name type="scientific">Corynebacterium glyciniphilum AJ 3170</name>
    <dbReference type="NCBI Taxonomy" id="1404245"/>
    <lineage>
        <taxon>Bacteria</taxon>
        <taxon>Bacillati</taxon>
        <taxon>Actinomycetota</taxon>
        <taxon>Actinomycetes</taxon>
        <taxon>Mycobacteriales</taxon>
        <taxon>Corynebacteriaceae</taxon>
        <taxon>Corynebacterium</taxon>
    </lineage>
</organism>
<dbReference type="InterPro" id="IPR011989">
    <property type="entry name" value="ARM-like"/>
</dbReference>
<keyword evidence="2" id="KW-1185">Reference proteome</keyword>
<dbReference type="AlphaFoldDB" id="X5EEW5"/>
<evidence type="ECO:0008006" key="3">
    <source>
        <dbReference type="Google" id="ProtNLM"/>
    </source>
</evidence>
<dbReference type="STRING" id="1404245.CGLY_13580"/>
<evidence type="ECO:0000313" key="2">
    <source>
        <dbReference type="Proteomes" id="UP000023703"/>
    </source>
</evidence>
<dbReference type="InterPro" id="IPR016024">
    <property type="entry name" value="ARM-type_fold"/>
</dbReference>
<dbReference type="Pfam" id="PF13646">
    <property type="entry name" value="HEAT_2"/>
    <property type="match status" value="1"/>
</dbReference>
<sequence>MNLNSTDSSSRLRAALDAGTTPDSADTATVHELIARCAVEPDFFVRDMLTWALTRHPASLTVPPLLTELRSPTPQARSQALHTLSKLGERSAYPHITDELLSDADDEVARTAWRTAVSIVPRQDEQHLATRLSRQLGRGPRELRRSLSRAYLQLGEAGRPALDATDRTGNTNSASRAHAAATLILLEDPDYGFDAAEYAVTHPE</sequence>
<name>X5EEW5_9CORY</name>
<dbReference type="EMBL" id="CP006842">
    <property type="protein sequence ID" value="AHW65156.1"/>
    <property type="molecule type" value="Genomic_DNA"/>
</dbReference>
<dbReference type="HOGENOM" id="CLU_085078_0_0_11"/>
<dbReference type="RefSeq" id="WP_052540234.1">
    <property type="nucleotide sequence ID" value="NZ_CP006842.1"/>
</dbReference>
<evidence type="ECO:0000313" key="1">
    <source>
        <dbReference type="EMBL" id="AHW65156.1"/>
    </source>
</evidence>
<reference evidence="1 2" key="1">
    <citation type="journal article" date="2015" name="Int. J. Syst. Evol. Microbiol.">
        <title>Revisiting Corynebacterium glyciniphilum (ex Kubota et al., 1972) sp. nov., nom. rev., isolated from putrefied banana.</title>
        <authorList>
            <person name="Al-Dilaimi A."/>
            <person name="Bednarz H."/>
            <person name="Lomker A."/>
            <person name="Niehaus K."/>
            <person name="Kalinowski J."/>
            <person name="Ruckert C."/>
        </authorList>
    </citation>
    <scope>NUCLEOTIDE SEQUENCE [LARGE SCALE GENOMIC DNA]</scope>
    <source>
        <strain evidence="1">AJ 3170</strain>
    </source>
</reference>